<dbReference type="Gene3D" id="3.30.450.90">
    <property type="match status" value="1"/>
</dbReference>
<dbReference type="GO" id="GO:0005524">
    <property type="term" value="F:ATP binding"/>
    <property type="evidence" value="ECO:0007669"/>
    <property type="project" value="UniProtKB-KW"/>
</dbReference>
<evidence type="ECO:0000256" key="1">
    <source>
        <dbReference type="ARBA" id="ARBA00006611"/>
    </source>
</evidence>
<sequence length="594" mass="64831">MSLLSPSSPATALPSATTRQRPAKLSAAVPGRQSSVPLGERLIEAGVLTSDELSAALSQHSRKNAKLGETLLELGFVDEATLLRVLGQQCGVPAVRLRDGLVDPAVVRLLPRNKAQQLCALVMFRVHDTLTVAMADPRNLRHTDEIERLTGLRVAPALALRTAIETSIPRCYEDDFSVDAISADMSPDAVEVQSDAVDIDLGDIESLADGSPIINLVNFIIVNALRQKASDIHVEPGHRCTTVRLRVDGQLREVLRPRRDFHAALISRLKVMAKLDIAEHRTPQDGRIHVLVEGREIDLRVSTLPTILGEKVVMRVLDRKNVTFNLDELGVPAPLLQSTKKMLSRPHGLILVTGPTGSGKTTTLYSALELIKSVHRNIVTVEDPVEYQLEQINQVPVGASKAMSFPAALRSILRQDPDVIMIGEIRDAETAAVAIQAALTGHLVLSTLHTNDSLSAVTRLADMGVEPFKIAAALAGVVAQRLVRTICPHCKTTHYPDAELLAMIGYTGDTRRPFTRGEGCRVCYDTGFQGRIGIYEVLSVDRELRQMIGHRAELDTLRECHLRAGGTLLMDEGIRMAESGRTSLEEVIRVAHFD</sequence>
<dbReference type="FunFam" id="3.40.50.300:FF:000398">
    <property type="entry name" value="Type IV pilus assembly ATPase PilB"/>
    <property type="match status" value="1"/>
</dbReference>
<dbReference type="Gene3D" id="3.30.300.160">
    <property type="entry name" value="Type II secretion system, protein E, N-terminal domain"/>
    <property type="match status" value="1"/>
</dbReference>
<dbReference type="InterPro" id="IPR007831">
    <property type="entry name" value="T2SS_GspE_N"/>
</dbReference>
<feature type="domain" description="Bacterial type II secretion system protein E" evidence="5">
    <location>
        <begin position="413"/>
        <end position="427"/>
    </location>
</feature>
<dbReference type="Pfam" id="PF00437">
    <property type="entry name" value="T2SSE"/>
    <property type="match status" value="1"/>
</dbReference>
<evidence type="ECO:0000256" key="3">
    <source>
        <dbReference type="ARBA" id="ARBA00022840"/>
    </source>
</evidence>
<dbReference type="AlphaFoldDB" id="A0A5B9QZX2"/>
<name>A0A5B9QZX2_9BACT</name>
<dbReference type="EMBL" id="CP042914">
    <property type="protein sequence ID" value="QEG43480.1"/>
    <property type="molecule type" value="Genomic_DNA"/>
</dbReference>
<dbReference type="OrthoDB" id="244550at2"/>
<keyword evidence="7" id="KW-1185">Reference proteome</keyword>
<dbReference type="KEGG" id="rul:UC8_55300"/>
<proteinExistence type="inferred from homology"/>
<dbReference type="FunFam" id="3.30.450.90:FF:000001">
    <property type="entry name" value="Type II secretion system ATPase GspE"/>
    <property type="match status" value="1"/>
</dbReference>
<evidence type="ECO:0000313" key="7">
    <source>
        <dbReference type="Proteomes" id="UP000325286"/>
    </source>
</evidence>
<organism evidence="6 7">
    <name type="scientific">Roseimaritima ulvae</name>
    <dbReference type="NCBI Taxonomy" id="980254"/>
    <lineage>
        <taxon>Bacteria</taxon>
        <taxon>Pseudomonadati</taxon>
        <taxon>Planctomycetota</taxon>
        <taxon>Planctomycetia</taxon>
        <taxon>Pirellulales</taxon>
        <taxon>Pirellulaceae</taxon>
        <taxon>Roseimaritima</taxon>
    </lineage>
</organism>
<dbReference type="GO" id="GO:0005886">
    <property type="term" value="C:plasma membrane"/>
    <property type="evidence" value="ECO:0007669"/>
    <property type="project" value="TreeGrafter"/>
</dbReference>
<feature type="region of interest" description="Disordered" evidence="4">
    <location>
        <begin position="1"/>
        <end position="32"/>
    </location>
</feature>
<comment type="similarity">
    <text evidence="1">Belongs to the GSP E family.</text>
</comment>
<dbReference type="SMART" id="SM00382">
    <property type="entry name" value="AAA"/>
    <property type="match status" value="1"/>
</dbReference>
<accession>A0A5B9QZX2</accession>
<gene>
    <name evidence="6" type="primary">epsE_4</name>
    <name evidence="6" type="ORF">UC8_55300</name>
</gene>
<reference evidence="6 7" key="1">
    <citation type="submission" date="2019-08" db="EMBL/GenBank/DDBJ databases">
        <title>Deep-cultivation of Planctomycetes and their phenomic and genomic characterization uncovers novel biology.</title>
        <authorList>
            <person name="Wiegand S."/>
            <person name="Jogler M."/>
            <person name="Boedeker C."/>
            <person name="Pinto D."/>
            <person name="Vollmers J."/>
            <person name="Rivas-Marin E."/>
            <person name="Kohn T."/>
            <person name="Peeters S.H."/>
            <person name="Heuer A."/>
            <person name="Rast P."/>
            <person name="Oberbeckmann S."/>
            <person name="Bunk B."/>
            <person name="Jeske O."/>
            <person name="Meyerdierks A."/>
            <person name="Storesund J.E."/>
            <person name="Kallscheuer N."/>
            <person name="Luecker S."/>
            <person name="Lage O.M."/>
            <person name="Pohl T."/>
            <person name="Merkel B.J."/>
            <person name="Hornburger P."/>
            <person name="Mueller R.-W."/>
            <person name="Bruemmer F."/>
            <person name="Labrenz M."/>
            <person name="Spormann A.M."/>
            <person name="Op den Camp H."/>
            <person name="Overmann J."/>
            <person name="Amann R."/>
            <person name="Jetten M.S.M."/>
            <person name="Mascher T."/>
            <person name="Medema M.H."/>
            <person name="Devos D.P."/>
            <person name="Kaster A.-K."/>
            <person name="Ovreas L."/>
            <person name="Rohde M."/>
            <person name="Galperin M.Y."/>
            <person name="Jogler C."/>
        </authorList>
    </citation>
    <scope>NUCLEOTIDE SEQUENCE [LARGE SCALE GENOMIC DNA]</scope>
    <source>
        <strain evidence="6 7">UC8</strain>
    </source>
</reference>
<dbReference type="InterPro" id="IPR027417">
    <property type="entry name" value="P-loop_NTPase"/>
</dbReference>
<protein>
    <submittedName>
        <fullName evidence="6">Type II secretion system protein E</fullName>
    </submittedName>
</protein>
<evidence type="ECO:0000313" key="6">
    <source>
        <dbReference type="EMBL" id="QEG43480.1"/>
    </source>
</evidence>
<dbReference type="InterPro" id="IPR001482">
    <property type="entry name" value="T2SS/T4SS_dom"/>
</dbReference>
<dbReference type="GO" id="GO:0016887">
    <property type="term" value="F:ATP hydrolysis activity"/>
    <property type="evidence" value="ECO:0007669"/>
    <property type="project" value="TreeGrafter"/>
</dbReference>
<dbReference type="Pfam" id="PF05157">
    <property type="entry name" value="MshEN"/>
    <property type="match status" value="1"/>
</dbReference>
<dbReference type="RefSeq" id="WP_084425855.1">
    <property type="nucleotide sequence ID" value="NZ_CP042914.1"/>
</dbReference>
<keyword evidence="2" id="KW-0547">Nucleotide-binding</keyword>
<evidence type="ECO:0000259" key="5">
    <source>
        <dbReference type="PROSITE" id="PS00662"/>
    </source>
</evidence>
<dbReference type="PANTHER" id="PTHR30258:SF2">
    <property type="entry name" value="COMG OPERON PROTEIN 1"/>
    <property type="match status" value="1"/>
</dbReference>
<dbReference type="Proteomes" id="UP000325286">
    <property type="component" value="Chromosome"/>
</dbReference>
<dbReference type="CDD" id="cd01129">
    <property type="entry name" value="PulE-GspE-like"/>
    <property type="match status" value="1"/>
</dbReference>
<dbReference type="InterPro" id="IPR003593">
    <property type="entry name" value="AAA+_ATPase"/>
</dbReference>
<evidence type="ECO:0000256" key="4">
    <source>
        <dbReference type="SAM" id="MobiDB-lite"/>
    </source>
</evidence>
<dbReference type="InterPro" id="IPR037257">
    <property type="entry name" value="T2SS_E_N_sf"/>
</dbReference>
<dbReference type="SUPFAM" id="SSF160246">
    <property type="entry name" value="EspE N-terminal domain-like"/>
    <property type="match status" value="1"/>
</dbReference>
<evidence type="ECO:0000256" key="2">
    <source>
        <dbReference type="ARBA" id="ARBA00022741"/>
    </source>
</evidence>
<dbReference type="SUPFAM" id="SSF52540">
    <property type="entry name" value="P-loop containing nucleoside triphosphate hydrolases"/>
    <property type="match status" value="1"/>
</dbReference>
<feature type="compositionally biased region" description="Low complexity" evidence="4">
    <location>
        <begin position="1"/>
        <end position="18"/>
    </location>
</feature>
<dbReference type="Gene3D" id="3.40.50.300">
    <property type="entry name" value="P-loop containing nucleotide triphosphate hydrolases"/>
    <property type="match status" value="1"/>
</dbReference>
<dbReference type="PANTHER" id="PTHR30258">
    <property type="entry name" value="TYPE II SECRETION SYSTEM PROTEIN GSPE-RELATED"/>
    <property type="match status" value="1"/>
</dbReference>
<keyword evidence="3" id="KW-0067">ATP-binding</keyword>
<dbReference type="PROSITE" id="PS00662">
    <property type="entry name" value="T2SP_E"/>
    <property type="match status" value="1"/>
</dbReference>